<dbReference type="AlphaFoldDB" id="A0A090Q4S3"/>
<keyword evidence="1" id="KW-0732">Signal</keyword>
<protein>
    <recommendedName>
        <fullName evidence="4">Gliding motility-associated C-terminal domain-containing protein</fullName>
    </recommendedName>
</protein>
<accession>A0A090Q4S3</accession>
<proteinExistence type="predicted"/>
<dbReference type="InterPro" id="IPR026341">
    <property type="entry name" value="T9SS_type_B"/>
</dbReference>
<evidence type="ECO:0000313" key="3">
    <source>
        <dbReference type="Proteomes" id="UP000029221"/>
    </source>
</evidence>
<keyword evidence="3" id="KW-1185">Reference proteome</keyword>
<dbReference type="Proteomes" id="UP000029221">
    <property type="component" value="Unassembled WGS sequence"/>
</dbReference>
<dbReference type="Pfam" id="PF13585">
    <property type="entry name" value="CHU_C"/>
    <property type="match status" value="1"/>
</dbReference>
<gene>
    <name evidence="2" type="ORF">JCM19294_708</name>
</gene>
<dbReference type="eggNOG" id="COG2373">
    <property type="taxonomic scope" value="Bacteria"/>
</dbReference>
<name>A0A090Q4S3_9FLAO</name>
<evidence type="ECO:0000313" key="2">
    <source>
        <dbReference type="EMBL" id="GAK97202.1"/>
    </source>
</evidence>
<reference evidence="2" key="1">
    <citation type="journal article" date="2014" name="Genome Announc.">
        <title>Draft Genome Sequences of Marine Flavobacterium Nonlabens Strains NR17, NR24, NR27, NR32, NR33, and Ara13.</title>
        <authorList>
            <person name="Nakanishi M."/>
            <person name="Meirelles P."/>
            <person name="Suzuki R."/>
            <person name="Takatani N."/>
            <person name="Mino S."/>
            <person name="Suda W."/>
            <person name="Oshima K."/>
            <person name="Hattori M."/>
            <person name="Ohkuma M."/>
            <person name="Hosokawa M."/>
            <person name="Miyashita K."/>
            <person name="Thompson F.L."/>
            <person name="Niwa A."/>
            <person name="Sawabe T."/>
            <person name="Sawabe T."/>
        </authorList>
    </citation>
    <scope>NUCLEOTIDE SEQUENCE [LARGE SCALE GENOMIC DNA]</scope>
    <source>
        <strain evidence="2">JCM 19294</strain>
    </source>
</reference>
<feature type="chain" id="PRO_5001861576" description="Gliding motility-associated C-terminal domain-containing protein" evidence="1">
    <location>
        <begin position="19"/>
        <end position="379"/>
    </location>
</feature>
<comment type="caution">
    <text evidence="2">The sequence shown here is derived from an EMBL/GenBank/DDBJ whole genome shotgun (WGS) entry which is preliminary data.</text>
</comment>
<evidence type="ECO:0008006" key="4">
    <source>
        <dbReference type="Google" id="ProtNLM"/>
    </source>
</evidence>
<dbReference type="STRING" id="319236.BST91_04800"/>
<dbReference type="NCBIfam" id="TIGR04131">
    <property type="entry name" value="Bac_Flav_CTERM"/>
    <property type="match status" value="1"/>
</dbReference>
<feature type="signal peptide" evidence="1">
    <location>
        <begin position="1"/>
        <end position="18"/>
    </location>
</feature>
<organism evidence="2 3">
    <name type="scientific">Nonlabens tegetincola</name>
    <dbReference type="NCBI Taxonomy" id="323273"/>
    <lineage>
        <taxon>Bacteria</taxon>
        <taxon>Pseudomonadati</taxon>
        <taxon>Bacteroidota</taxon>
        <taxon>Flavobacteriia</taxon>
        <taxon>Flavobacteriales</taxon>
        <taxon>Flavobacteriaceae</taxon>
        <taxon>Nonlabens</taxon>
    </lineage>
</organism>
<sequence length="379" mass="42492">MKNYLFFTLLLVYAFAKAQTALHNYGNLKIHPTGQIGFHTDVINDGISNDNDGLAGFYNDNRMLTFSGTNQMNFENVELEVDDDLSLLTSVGITGELDFISGRFITPRINPNIRLKFLNNNFYFDSNDNKHVDGFNEFSGSIDFTFPIGDEFELKPLGISNYTEKQFVAAYFKEDPNTPTTFVSGFDTSAFEPSLDIVSTTEFWYLDSTGTADVTLHWTSSSNVSSLVNNLSQLRIAAWNATTNKWDNLGNDSFTGTVNQGTITTKINATQEYTIYTLASILENGNDILIYNGITPDGDGINDTLIIRGLEDIPDNELIIYNRWGVAVYQKENYDNSFSGISEGRVTTSQDEKLPEGTYFYVLKIGNKENLAGYIYINR</sequence>
<evidence type="ECO:0000256" key="1">
    <source>
        <dbReference type="SAM" id="SignalP"/>
    </source>
</evidence>
<dbReference type="EMBL" id="BBML01000004">
    <property type="protein sequence ID" value="GAK97202.1"/>
    <property type="molecule type" value="Genomic_DNA"/>
</dbReference>
<dbReference type="RefSeq" id="WP_042278736.1">
    <property type="nucleotide sequence ID" value="NZ_BBML01000004.1"/>
</dbReference>